<protein>
    <recommendedName>
        <fullName evidence="4">DUF4190 domain-containing protein</fullName>
    </recommendedName>
</protein>
<feature type="transmembrane region" description="Helical" evidence="1">
    <location>
        <begin position="12"/>
        <end position="31"/>
    </location>
</feature>
<evidence type="ECO:0000313" key="3">
    <source>
        <dbReference type="Proteomes" id="UP000515873"/>
    </source>
</evidence>
<reference evidence="2 3" key="1">
    <citation type="submission" date="2020-08" db="EMBL/GenBank/DDBJ databases">
        <title>Dyella sp. G9 isolated from forest soil.</title>
        <authorList>
            <person name="Fu J."/>
            <person name="Qiu L."/>
        </authorList>
    </citation>
    <scope>NUCLEOTIDE SEQUENCE [LARGE SCALE GENOMIC DNA]</scope>
    <source>
        <strain evidence="2 3">G9</strain>
    </source>
</reference>
<organism evidence="2 3">
    <name type="scientific">Dyella telluris</name>
    <dbReference type="NCBI Taxonomy" id="2763498"/>
    <lineage>
        <taxon>Bacteria</taxon>
        <taxon>Pseudomonadati</taxon>
        <taxon>Pseudomonadota</taxon>
        <taxon>Gammaproteobacteria</taxon>
        <taxon>Lysobacterales</taxon>
        <taxon>Rhodanobacteraceae</taxon>
        <taxon>Dyella</taxon>
    </lineage>
</organism>
<dbReference type="Proteomes" id="UP000515873">
    <property type="component" value="Chromosome"/>
</dbReference>
<keyword evidence="1" id="KW-0472">Membrane</keyword>
<evidence type="ECO:0008006" key="4">
    <source>
        <dbReference type="Google" id="ProtNLM"/>
    </source>
</evidence>
<name>A0A7G8Q1X6_9GAMM</name>
<gene>
    <name evidence="2" type="ORF">H8F01_17100</name>
</gene>
<evidence type="ECO:0000313" key="2">
    <source>
        <dbReference type="EMBL" id="QNK00784.1"/>
    </source>
</evidence>
<feature type="transmembrane region" description="Helical" evidence="1">
    <location>
        <begin position="43"/>
        <end position="65"/>
    </location>
</feature>
<evidence type="ECO:0000256" key="1">
    <source>
        <dbReference type="SAM" id="Phobius"/>
    </source>
</evidence>
<sequence length="116" mass="12387">MEQAQAIQAVPTYSSLAIFGLAFGVLAWTALPVAGMLMASMWLYNFIALPLTGSFIALICGLTAQRQIRRANGALLGAGLAKAARLLAYTQVALLVLIATFVVLQVVVLKNHATRW</sequence>
<dbReference type="EMBL" id="CP060412">
    <property type="protein sequence ID" value="QNK00784.1"/>
    <property type="molecule type" value="Genomic_DNA"/>
</dbReference>
<dbReference type="AlphaFoldDB" id="A0A7G8Q1X6"/>
<keyword evidence="1" id="KW-1133">Transmembrane helix</keyword>
<dbReference type="RefSeq" id="WP_187056256.1">
    <property type="nucleotide sequence ID" value="NZ_CP060412.1"/>
</dbReference>
<accession>A0A7G8Q1X6</accession>
<proteinExistence type="predicted"/>
<keyword evidence="3" id="KW-1185">Reference proteome</keyword>
<feature type="transmembrane region" description="Helical" evidence="1">
    <location>
        <begin position="86"/>
        <end position="108"/>
    </location>
</feature>
<keyword evidence="1" id="KW-0812">Transmembrane</keyword>
<dbReference type="KEGG" id="dtl:H8F01_17100"/>